<evidence type="ECO:0000313" key="2">
    <source>
        <dbReference type="Proteomes" id="UP001431754"/>
    </source>
</evidence>
<evidence type="ECO:0000313" key="1">
    <source>
        <dbReference type="EMBL" id="WJZ69997.1"/>
    </source>
</evidence>
<dbReference type="Proteomes" id="UP001431754">
    <property type="component" value="Segment"/>
</dbReference>
<sequence length="92" mass="10295">MLKHTLKKPHKFEDQEVKELDLNLDSLTGRDISQVKRQWAAEGNFSPMPSTDTDFCAMLAAKASGQPIELIQSLPAGDYMKVSQLVSNFLNE</sequence>
<dbReference type="Pfam" id="PF10109">
    <property type="entry name" value="Phage_TAC_7"/>
    <property type="match status" value="1"/>
</dbReference>
<dbReference type="InterPro" id="IPR019289">
    <property type="entry name" value="Phage_tail_E/E"/>
</dbReference>
<dbReference type="EMBL" id="OQ851295">
    <property type="protein sequence ID" value="WJZ69997.1"/>
    <property type="molecule type" value="Genomic_DNA"/>
</dbReference>
<reference evidence="1" key="1">
    <citation type="submission" date="2023-04" db="EMBL/GenBank/DDBJ databases">
        <title>Virulent bacteriophage PVP-XSN from an Vibrio parahaemolyticus isolate: Characterization and complete genome sequence.</title>
        <authorList>
            <person name="Qi T."/>
            <person name="Lyu S."/>
            <person name="Liu L."/>
            <person name="Guo Q."/>
            <person name="Shen W."/>
            <person name="Han M."/>
            <person name="Xiong F."/>
            <person name="Lou B."/>
            <person name="Xu H."/>
        </authorList>
    </citation>
    <scope>NUCLEOTIDE SEQUENCE</scope>
</reference>
<protein>
    <recommendedName>
        <fullName evidence="3">Phage tail assembly protein</fullName>
    </recommendedName>
</protein>
<proteinExistence type="predicted"/>
<name>A0AAX3Y525_9CAUD</name>
<gene>
    <name evidence="1" type="ORF">PVP_XSN000018</name>
</gene>
<evidence type="ECO:0008006" key="3">
    <source>
        <dbReference type="Google" id="ProtNLM"/>
    </source>
</evidence>
<accession>A0AAX3Y525</accession>
<organism evidence="1 2">
    <name type="scientific">Vibrio phage PVP-XSN</name>
    <dbReference type="NCBI Taxonomy" id="3056214"/>
    <lineage>
        <taxon>Viruses</taxon>
        <taxon>Duplodnaviria</taxon>
        <taxon>Heunggongvirae</taxon>
        <taxon>Uroviricota</taxon>
        <taxon>Caudoviricetes</taxon>
    </lineage>
</organism>